<dbReference type="InterPro" id="IPR058608">
    <property type="entry name" value="NrnB_C"/>
</dbReference>
<reference evidence="4" key="1">
    <citation type="submission" date="2016-04" db="EMBL/GenBank/DDBJ databases">
        <authorList>
            <person name="Lyu Z."/>
            <person name="Lyu W."/>
        </authorList>
    </citation>
    <scope>NUCLEOTIDE SEQUENCE [LARGE SCALE GENOMIC DNA]</scope>
    <source>
        <strain evidence="4">C44</strain>
    </source>
</reference>
<dbReference type="InterPro" id="IPR052968">
    <property type="entry name" value="Nucleotide_metab_enz"/>
</dbReference>
<feature type="domain" description="DHHA1" evidence="1">
    <location>
        <begin position="259"/>
        <end position="302"/>
    </location>
</feature>
<sequence>MQDQLCTHNDLDGVSCGILAKYAFNDKIDVYYHSVNSLDYHVERFLNEASEKKTKHELYITDLSVNKENELRLNEYVSNGGEIQLIDHHKTALHFNEYNWGLVQVEESHGKLASATSLFYKYLVEKNIIKPTNALDEYVELVRQYDTWEWEKNENISAKRLNDLLYMQSIEEFEEKMLDRLEQNDHFTFDEFEEKILDIEEKKTERYIRRKRKELVQTFIGDLCVGIVHAESYHSELGNALGKDYPHLDCISILNMGNKKISFRTIHDCVDVSELASKYGGGGHAKAAGCQITKEAYKEFVQKPFSIKPLKEDARHNRYNNKDRCAHYENKEDEQFLIYNGKKEQFVIEKNHVLLPEAYPSFELAERFLKRSYSAGLSKDEKLMSYLIKSYEQNK</sequence>
<evidence type="ECO:0000259" key="2">
    <source>
        <dbReference type="Pfam" id="PF26386"/>
    </source>
</evidence>
<organism evidence="3 4">
    <name type="scientific">Metabacillus litoralis</name>
    <dbReference type="NCBI Taxonomy" id="152268"/>
    <lineage>
        <taxon>Bacteria</taxon>
        <taxon>Bacillati</taxon>
        <taxon>Bacillota</taxon>
        <taxon>Bacilli</taxon>
        <taxon>Bacillales</taxon>
        <taxon>Bacillaceae</taxon>
        <taxon>Metabacillus</taxon>
    </lineage>
</organism>
<dbReference type="Proteomes" id="UP000078534">
    <property type="component" value="Unassembled WGS sequence"/>
</dbReference>
<evidence type="ECO:0000259" key="1">
    <source>
        <dbReference type="Pfam" id="PF02272"/>
    </source>
</evidence>
<dbReference type="AlphaFoldDB" id="A0A179SV84"/>
<comment type="caution">
    <text evidence="3">The sequence shown here is derived from an EMBL/GenBank/DDBJ whole genome shotgun (WGS) entry which is preliminary data.</text>
</comment>
<dbReference type="InterPro" id="IPR038763">
    <property type="entry name" value="DHH_sf"/>
</dbReference>
<dbReference type="Pfam" id="PF02272">
    <property type="entry name" value="DHHA1"/>
    <property type="match status" value="1"/>
</dbReference>
<dbReference type="OrthoDB" id="2035301at2"/>
<accession>A0A179SV84</accession>
<dbReference type="InterPro" id="IPR003156">
    <property type="entry name" value="DHHA1_dom"/>
</dbReference>
<gene>
    <name evidence="3" type="ORF">A6K24_24600</name>
</gene>
<dbReference type="EMBL" id="LWSG01000022">
    <property type="protein sequence ID" value="OAS85294.1"/>
    <property type="molecule type" value="Genomic_DNA"/>
</dbReference>
<name>A0A179SV84_9BACI</name>
<evidence type="ECO:0000313" key="4">
    <source>
        <dbReference type="Proteomes" id="UP000078534"/>
    </source>
</evidence>
<dbReference type="RefSeq" id="WP_066334109.1">
    <property type="nucleotide sequence ID" value="NZ_LWSG01000022.1"/>
</dbReference>
<proteinExistence type="predicted"/>
<dbReference type="Gene3D" id="3.10.310.30">
    <property type="match status" value="1"/>
</dbReference>
<protein>
    <submittedName>
        <fullName evidence="3">Oligoribonuclease</fullName>
    </submittedName>
</protein>
<feature type="domain" description="Oligoribonuclease NrnB C-terminal" evidence="2">
    <location>
        <begin position="326"/>
        <end position="394"/>
    </location>
</feature>
<dbReference type="SUPFAM" id="SSF64182">
    <property type="entry name" value="DHH phosphoesterases"/>
    <property type="match status" value="1"/>
</dbReference>
<evidence type="ECO:0000313" key="3">
    <source>
        <dbReference type="EMBL" id="OAS85294.1"/>
    </source>
</evidence>
<dbReference type="STRING" id="152268.A6K24_24600"/>
<keyword evidence="4" id="KW-1185">Reference proteome</keyword>
<dbReference type="Pfam" id="PF26386">
    <property type="entry name" value="NrnB_C"/>
    <property type="match status" value="1"/>
</dbReference>
<dbReference type="GO" id="GO:0003676">
    <property type="term" value="F:nucleic acid binding"/>
    <property type="evidence" value="ECO:0007669"/>
    <property type="project" value="InterPro"/>
</dbReference>
<dbReference type="PANTHER" id="PTHR42146">
    <property type="entry name" value="3',5'-CYCLIC-NUCLEOTIDE PHOSPHODIESTERASE"/>
    <property type="match status" value="1"/>
</dbReference>
<dbReference type="PANTHER" id="PTHR42146:SF1">
    <property type="entry name" value="OLIGORIBONUCLEASE NRNB"/>
    <property type="match status" value="1"/>
</dbReference>